<dbReference type="Pfam" id="PF00817">
    <property type="entry name" value="IMS"/>
    <property type="match status" value="1"/>
</dbReference>
<feature type="domain" description="UmuC" evidence="3">
    <location>
        <begin position="4"/>
        <end position="186"/>
    </location>
</feature>
<accession>A0A926D1Y6</accession>
<dbReference type="GO" id="GO:0005829">
    <property type="term" value="C:cytosol"/>
    <property type="evidence" value="ECO:0007669"/>
    <property type="project" value="TreeGrafter"/>
</dbReference>
<feature type="binding site" evidence="2">
    <location>
        <position position="8"/>
    </location>
    <ligand>
        <name>Mg(2+)</name>
        <dbReference type="ChEBI" id="CHEBI:18420"/>
    </ligand>
</feature>
<dbReference type="PANTHER" id="PTHR11076:SF33">
    <property type="entry name" value="DNA POLYMERASE KAPPA"/>
    <property type="match status" value="1"/>
</dbReference>
<dbReference type="PROSITE" id="PS50173">
    <property type="entry name" value="UMUC"/>
    <property type="match status" value="1"/>
</dbReference>
<dbReference type="InterPro" id="IPR043502">
    <property type="entry name" value="DNA/RNA_pol_sf"/>
</dbReference>
<comment type="cofactor">
    <cofactor evidence="2">
        <name>Mg(2+)</name>
        <dbReference type="ChEBI" id="CHEBI:18420"/>
    </cofactor>
    <text evidence="2">Binds 2 magnesium ions per subunit.</text>
</comment>
<keyword evidence="2" id="KW-0227">DNA damage</keyword>
<dbReference type="EMBL" id="JACRSO010000005">
    <property type="protein sequence ID" value="MBC8529996.1"/>
    <property type="molecule type" value="Genomic_DNA"/>
</dbReference>
<dbReference type="GO" id="GO:0003887">
    <property type="term" value="F:DNA-directed DNA polymerase activity"/>
    <property type="evidence" value="ECO:0007669"/>
    <property type="project" value="UniProtKB-UniRule"/>
</dbReference>
<name>A0A926D1Y6_9FIRM</name>
<dbReference type="GO" id="GO:0000287">
    <property type="term" value="F:magnesium ion binding"/>
    <property type="evidence" value="ECO:0007669"/>
    <property type="project" value="UniProtKB-UniRule"/>
</dbReference>
<keyword evidence="2" id="KW-0548">Nucleotidyltransferase</keyword>
<evidence type="ECO:0000256" key="2">
    <source>
        <dbReference type="HAMAP-Rule" id="MF_01113"/>
    </source>
</evidence>
<keyword evidence="2" id="KW-0963">Cytoplasm</keyword>
<dbReference type="Gene3D" id="1.10.150.20">
    <property type="entry name" value="5' to 3' exonuclease, C-terminal subdomain"/>
    <property type="match status" value="1"/>
</dbReference>
<feature type="binding site" evidence="2">
    <location>
        <position position="104"/>
    </location>
    <ligand>
        <name>Mg(2+)</name>
        <dbReference type="ChEBI" id="CHEBI:18420"/>
    </ligand>
</feature>
<reference evidence="4" key="1">
    <citation type="submission" date="2020-08" db="EMBL/GenBank/DDBJ databases">
        <title>Genome public.</title>
        <authorList>
            <person name="Liu C."/>
            <person name="Sun Q."/>
        </authorList>
    </citation>
    <scope>NUCLEOTIDE SEQUENCE</scope>
    <source>
        <strain evidence="4">NSJ-44</strain>
    </source>
</reference>
<organism evidence="4 5">
    <name type="scientific">Luoshenia tenuis</name>
    <dbReference type="NCBI Taxonomy" id="2763654"/>
    <lineage>
        <taxon>Bacteria</taxon>
        <taxon>Bacillati</taxon>
        <taxon>Bacillota</taxon>
        <taxon>Clostridia</taxon>
        <taxon>Christensenellales</taxon>
        <taxon>Christensenellaceae</taxon>
        <taxon>Luoshenia</taxon>
    </lineage>
</organism>
<keyword evidence="2" id="KW-0460">Magnesium</keyword>
<dbReference type="Pfam" id="PF11799">
    <property type="entry name" value="IMS_C"/>
    <property type="match status" value="1"/>
</dbReference>
<evidence type="ECO:0000256" key="1">
    <source>
        <dbReference type="ARBA" id="ARBA00010945"/>
    </source>
</evidence>
<dbReference type="EC" id="2.7.7.7" evidence="2"/>
<comment type="similarity">
    <text evidence="1 2">Belongs to the DNA polymerase type-Y family.</text>
</comment>
<dbReference type="Gene3D" id="3.30.70.270">
    <property type="match status" value="1"/>
</dbReference>
<evidence type="ECO:0000313" key="5">
    <source>
        <dbReference type="Proteomes" id="UP000654279"/>
    </source>
</evidence>
<dbReference type="HAMAP" id="MF_01113">
    <property type="entry name" value="DNApol_IV"/>
    <property type="match status" value="1"/>
</dbReference>
<dbReference type="GO" id="GO:0009432">
    <property type="term" value="P:SOS response"/>
    <property type="evidence" value="ECO:0007669"/>
    <property type="project" value="TreeGrafter"/>
</dbReference>
<keyword evidence="2" id="KW-0238">DNA-binding</keyword>
<feature type="site" description="Substrate discrimination" evidence="2">
    <location>
        <position position="13"/>
    </location>
</feature>
<evidence type="ECO:0000259" key="3">
    <source>
        <dbReference type="PROSITE" id="PS50173"/>
    </source>
</evidence>
<dbReference type="InterPro" id="IPR050116">
    <property type="entry name" value="DNA_polymerase-Y"/>
</dbReference>
<keyword evidence="2" id="KW-0235">DNA replication</keyword>
<dbReference type="InterPro" id="IPR017961">
    <property type="entry name" value="DNA_pol_Y-fam_little_finger"/>
</dbReference>
<dbReference type="InterPro" id="IPR022880">
    <property type="entry name" value="DNApol_IV"/>
</dbReference>
<dbReference type="GO" id="GO:0006281">
    <property type="term" value="P:DNA repair"/>
    <property type="evidence" value="ECO:0007669"/>
    <property type="project" value="UniProtKB-UniRule"/>
</dbReference>
<evidence type="ECO:0000313" key="4">
    <source>
        <dbReference type="EMBL" id="MBC8529996.1"/>
    </source>
</evidence>
<keyword evidence="2" id="KW-0515">Mutator protein</keyword>
<dbReference type="InterPro" id="IPR043128">
    <property type="entry name" value="Rev_trsase/Diguanyl_cyclase"/>
</dbReference>
<dbReference type="InterPro" id="IPR001126">
    <property type="entry name" value="UmuC"/>
</dbReference>
<comment type="function">
    <text evidence="2">Poorly processive, error-prone DNA polymerase involved in untargeted mutagenesis. Copies undamaged DNA at stalled replication forks, which arise in vivo from mismatched or misaligned primer ends. These misaligned primers can be extended by PolIV. Exhibits no 3'-5' exonuclease (proofreading) activity. May be involved in translesional synthesis, in conjunction with the beta clamp from PolIII.</text>
</comment>
<comment type="caution">
    <text evidence="4">The sequence shown here is derived from an EMBL/GenBank/DDBJ whole genome shotgun (WGS) entry which is preliminary data.</text>
</comment>
<keyword evidence="2" id="KW-0808">Transferase</keyword>
<comment type="catalytic activity">
    <reaction evidence="2">
        <text>DNA(n) + a 2'-deoxyribonucleoside 5'-triphosphate = DNA(n+1) + diphosphate</text>
        <dbReference type="Rhea" id="RHEA:22508"/>
        <dbReference type="Rhea" id="RHEA-COMP:17339"/>
        <dbReference type="Rhea" id="RHEA-COMP:17340"/>
        <dbReference type="ChEBI" id="CHEBI:33019"/>
        <dbReference type="ChEBI" id="CHEBI:61560"/>
        <dbReference type="ChEBI" id="CHEBI:173112"/>
        <dbReference type="EC" id="2.7.7.7"/>
    </reaction>
</comment>
<comment type="subcellular location">
    <subcellularLocation>
        <location evidence="2">Cytoplasm</location>
    </subcellularLocation>
</comment>
<keyword evidence="2" id="KW-0234">DNA repair</keyword>
<dbReference type="GO" id="GO:0003684">
    <property type="term" value="F:damaged DNA binding"/>
    <property type="evidence" value="ECO:0007669"/>
    <property type="project" value="InterPro"/>
</dbReference>
<dbReference type="Gene3D" id="3.40.1170.60">
    <property type="match status" value="1"/>
</dbReference>
<dbReference type="GO" id="GO:0042276">
    <property type="term" value="P:error-prone translesion synthesis"/>
    <property type="evidence" value="ECO:0007669"/>
    <property type="project" value="TreeGrafter"/>
</dbReference>
<comment type="subunit">
    <text evidence="2">Monomer.</text>
</comment>
<keyword evidence="5" id="KW-1185">Reference proteome</keyword>
<dbReference type="Gene3D" id="3.30.1490.100">
    <property type="entry name" value="DNA polymerase, Y-family, little finger domain"/>
    <property type="match status" value="1"/>
</dbReference>
<dbReference type="AlphaFoldDB" id="A0A926D1Y6"/>
<dbReference type="Proteomes" id="UP000654279">
    <property type="component" value="Unassembled WGS sequence"/>
</dbReference>
<keyword evidence="2" id="KW-0239">DNA-directed DNA polymerase</keyword>
<keyword evidence="2" id="KW-0479">Metal-binding</keyword>
<dbReference type="RefSeq" id="WP_249285765.1">
    <property type="nucleotide sequence ID" value="NZ_JACRSO010000005.1"/>
</dbReference>
<dbReference type="PANTHER" id="PTHR11076">
    <property type="entry name" value="DNA REPAIR POLYMERASE UMUC / TRANSFERASE FAMILY MEMBER"/>
    <property type="match status" value="1"/>
</dbReference>
<dbReference type="GO" id="GO:0006261">
    <property type="term" value="P:DNA-templated DNA replication"/>
    <property type="evidence" value="ECO:0007669"/>
    <property type="project" value="UniProtKB-UniRule"/>
</dbReference>
<sequence length="415" mass="45963">MRTVLHVDINNCYAAIECLHHPELRGKPVAVGGDVEARHGIILAKNQLAKARGVKTGEALWQARAKCPGLIILEPDFARYLRFSRLARALFAEYTDQVEPFGLDEAWLDVSASCALHGGGGAIGQEIRRRMKQELGITVSVGVSFNKVFAKLGSDVAGPDEVRLFSPQNYRQAAWPLPVGDLLYVGPATRQKLYKRNIPTIGHLAQTSPRLLQQWLGKWGLILHAFANGQDCSPVRALDEAEAIKSIGNSTTTPRDLKDDRDARTIFWMLAESVAARLRESGFVCDTVQISLRDNGLFRFERQMRLPRPTCLAADICGAAMAILQANYSWDKPLRSIGLRACGLHSAAQPSQTLLFEPEAARERREAAERAVEDIRARFGPDAIWRAATGLDDTLRRIHPKEEHVIHPVGFFHAG</sequence>
<dbReference type="InterPro" id="IPR036775">
    <property type="entry name" value="DNA_pol_Y-fam_lit_finger_sf"/>
</dbReference>
<gene>
    <name evidence="2" type="primary">dinB</name>
    <name evidence="4" type="ORF">H8699_11200</name>
</gene>
<dbReference type="SUPFAM" id="SSF56672">
    <property type="entry name" value="DNA/RNA polymerases"/>
    <property type="match status" value="1"/>
</dbReference>
<feature type="active site" evidence="2">
    <location>
        <position position="105"/>
    </location>
</feature>
<dbReference type="SUPFAM" id="SSF100879">
    <property type="entry name" value="Lesion bypass DNA polymerase (Y-family), little finger domain"/>
    <property type="match status" value="1"/>
</dbReference>
<protein>
    <recommendedName>
        <fullName evidence="2">DNA polymerase IV</fullName>
        <shortName evidence="2">Pol IV</shortName>
        <ecNumber evidence="2">2.7.7.7</ecNumber>
    </recommendedName>
</protein>
<proteinExistence type="inferred from homology"/>
<dbReference type="CDD" id="cd03586">
    <property type="entry name" value="PolY_Pol_IV_kappa"/>
    <property type="match status" value="1"/>
</dbReference>